<sequence>MSDGVTKAQNVETVAEAIMVVDLVDSTKMTTRHGWHAVGKFVIQDLRTCIHDVGDQYGLRCRKFTGDGYMLAFRHDPSYELAAVQALRAAAAICRKIEMRNTANAEQRHIRLRFAIHYGEVDAIEGDREGREVSFTFRLEGINQQSLENALNPMMAFEKFPTHNYAVLSQVVVDILHEQQVSPIWAPIGIFPLKGFRDYYPLHLVRNLSEIHI</sequence>
<proteinExistence type="predicted"/>
<dbReference type="InterPro" id="IPR029787">
    <property type="entry name" value="Nucleotide_cyclase"/>
</dbReference>
<dbReference type="EMBL" id="AZHX01002153">
    <property type="protein sequence ID" value="ETW96680.1"/>
    <property type="molecule type" value="Genomic_DNA"/>
</dbReference>
<dbReference type="Gene3D" id="3.30.70.1230">
    <property type="entry name" value="Nucleotide cyclase"/>
    <property type="match status" value="1"/>
</dbReference>
<organism evidence="2 3">
    <name type="scientific">Candidatus Entotheonella gemina</name>
    <dbReference type="NCBI Taxonomy" id="1429439"/>
    <lineage>
        <taxon>Bacteria</taxon>
        <taxon>Pseudomonadati</taxon>
        <taxon>Nitrospinota/Tectimicrobiota group</taxon>
        <taxon>Candidatus Tectimicrobiota</taxon>
        <taxon>Candidatus Entotheonellia</taxon>
        <taxon>Candidatus Entotheonellales</taxon>
        <taxon>Candidatus Entotheonellaceae</taxon>
        <taxon>Candidatus Entotheonella</taxon>
    </lineage>
</organism>
<dbReference type="PROSITE" id="PS50125">
    <property type="entry name" value="GUANYLATE_CYCLASE_2"/>
    <property type="match status" value="1"/>
</dbReference>
<reference evidence="2 3" key="1">
    <citation type="journal article" date="2014" name="Nature">
        <title>An environmental bacterial taxon with a large and distinct metabolic repertoire.</title>
        <authorList>
            <person name="Wilson M.C."/>
            <person name="Mori T."/>
            <person name="Ruckert C."/>
            <person name="Uria A.R."/>
            <person name="Helf M.J."/>
            <person name="Takada K."/>
            <person name="Gernert C."/>
            <person name="Steffens U.A."/>
            <person name="Heycke N."/>
            <person name="Schmitt S."/>
            <person name="Rinke C."/>
            <person name="Helfrich E.J."/>
            <person name="Brachmann A.O."/>
            <person name="Gurgui C."/>
            <person name="Wakimoto T."/>
            <person name="Kracht M."/>
            <person name="Crusemann M."/>
            <person name="Hentschel U."/>
            <person name="Abe I."/>
            <person name="Matsunaga S."/>
            <person name="Kalinowski J."/>
            <person name="Takeyama H."/>
            <person name="Piel J."/>
        </authorList>
    </citation>
    <scope>NUCLEOTIDE SEQUENCE [LARGE SCALE GENOMIC DNA]</scope>
    <source>
        <strain evidence="3">TSY2</strain>
    </source>
</reference>
<dbReference type="GO" id="GO:0004016">
    <property type="term" value="F:adenylate cyclase activity"/>
    <property type="evidence" value="ECO:0007669"/>
    <property type="project" value="UniProtKB-ARBA"/>
</dbReference>
<dbReference type="Proteomes" id="UP000019140">
    <property type="component" value="Unassembled WGS sequence"/>
</dbReference>
<dbReference type="GO" id="GO:0009190">
    <property type="term" value="P:cyclic nucleotide biosynthetic process"/>
    <property type="evidence" value="ECO:0007669"/>
    <property type="project" value="InterPro"/>
</dbReference>
<dbReference type="AlphaFoldDB" id="W4LG27"/>
<dbReference type="SUPFAM" id="SSF55073">
    <property type="entry name" value="Nucleotide cyclase"/>
    <property type="match status" value="1"/>
</dbReference>
<protein>
    <recommendedName>
        <fullName evidence="1">Guanylate cyclase domain-containing protein</fullName>
    </recommendedName>
</protein>
<keyword evidence="3" id="KW-1185">Reference proteome</keyword>
<comment type="caution">
    <text evidence="2">The sequence shown here is derived from an EMBL/GenBank/DDBJ whole genome shotgun (WGS) entry which is preliminary data.</text>
</comment>
<name>W4LG27_9BACT</name>
<accession>W4LG27</accession>
<dbReference type="InterPro" id="IPR001054">
    <property type="entry name" value="A/G_cyclase"/>
</dbReference>
<evidence type="ECO:0000259" key="1">
    <source>
        <dbReference type="PROSITE" id="PS50125"/>
    </source>
</evidence>
<evidence type="ECO:0000313" key="2">
    <source>
        <dbReference type="EMBL" id="ETW96680.1"/>
    </source>
</evidence>
<dbReference type="GO" id="GO:0035556">
    <property type="term" value="P:intracellular signal transduction"/>
    <property type="evidence" value="ECO:0007669"/>
    <property type="project" value="InterPro"/>
</dbReference>
<dbReference type="HOGENOM" id="CLU_1292472_0_0_7"/>
<gene>
    <name evidence="2" type="ORF">ETSY2_46000</name>
</gene>
<dbReference type="Pfam" id="PF00211">
    <property type="entry name" value="Guanylate_cyc"/>
    <property type="match status" value="1"/>
</dbReference>
<evidence type="ECO:0000313" key="3">
    <source>
        <dbReference type="Proteomes" id="UP000019140"/>
    </source>
</evidence>
<feature type="domain" description="Guanylate cyclase" evidence="1">
    <location>
        <begin position="17"/>
        <end position="140"/>
    </location>
</feature>